<dbReference type="EMBL" id="JAHRIO010000874">
    <property type="protein sequence ID" value="MEQ2158518.1"/>
    <property type="molecule type" value="Genomic_DNA"/>
</dbReference>
<organism evidence="1 2">
    <name type="scientific">Goodea atripinnis</name>
    <dbReference type="NCBI Taxonomy" id="208336"/>
    <lineage>
        <taxon>Eukaryota</taxon>
        <taxon>Metazoa</taxon>
        <taxon>Chordata</taxon>
        <taxon>Craniata</taxon>
        <taxon>Vertebrata</taxon>
        <taxon>Euteleostomi</taxon>
        <taxon>Actinopterygii</taxon>
        <taxon>Neopterygii</taxon>
        <taxon>Teleostei</taxon>
        <taxon>Neoteleostei</taxon>
        <taxon>Acanthomorphata</taxon>
        <taxon>Ovalentaria</taxon>
        <taxon>Atherinomorphae</taxon>
        <taxon>Cyprinodontiformes</taxon>
        <taxon>Goodeidae</taxon>
        <taxon>Goodea</taxon>
    </lineage>
</organism>
<protein>
    <submittedName>
        <fullName evidence="1">Uncharacterized protein</fullName>
    </submittedName>
</protein>
<gene>
    <name evidence="1" type="ORF">GOODEAATRI_013171</name>
</gene>
<name>A0ABV0MJE8_9TELE</name>
<evidence type="ECO:0000313" key="1">
    <source>
        <dbReference type="EMBL" id="MEQ2158518.1"/>
    </source>
</evidence>
<accession>A0ABV0MJE8</accession>
<comment type="caution">
    <text evidence="1">The sequence shown here is derived from an EMBL/GenBank/DDBJ whole genome shotgun (WGS) entry which is preliminary data.</text>
</comment>
<sequence>MSREKHIAILSASLILKLANVEPFLLSNNFHTKECCCVLSLVAFDMVYLWIRKIFWMCEKNCPISSWFPGASLDLSTEMNKRFLSDMLLVRIQLKTGYFLSSLCLKDEVSVSLYRLKVQV</sequence>
<reference evidence="1 2" key="1">
    <citation type="submission" date="2021-06" db="EMBL/GenBank/DDBJ databases">
        <authorList>
            <person name="Palmer J.M."/>
        </authorList>
    </citation>
    <scope>NUCLEOTIDE SEQUENCE [LARGE SCALE GENOMIC DNA]</scope>
    <source>
        <strain evidence="1 2">GA_2019</strain>
        <tissue evidence="1">Muscle</tissue>
    </source>
</reference>
<evidence type="ECO:0000313" key="2">
    <source>
        <dbReference type="Proteomes" id="UP001476798"/>
    </source>
</evidence>
<keyword evidence="2" id="KW-1185">Reference proteome</keyword>
<proteinExistence type="predicted"/>
<dbReference type="Proteomes" id="UP001476798">
    <property type="component" value="Unassembled WGS sequence"/>
</dbReference>